<accession>A0AAD7UPA6</accession>
<sequence length="1802" mass="189243">MESSAGGVAGGDDGGDVAARGEDVSVANDRTAMGTNEAPSSREYVVAEEDTASPSEGPALARPSMRRGAKCPPAAPRIDQGAQLDEDSIPSCEAPPLNSKKRLSSSKPEPPSGGSQLVWSASTWVERETSRLVALCRQALVQSRYAPRPSSSERSAAKRARHPASPSSEVSEDEADVQAKTINWRGGYVPLEADEVLLAHLQKLGGDAAQCEYSMISVLGAASEATARQRHRTQRRAVLRAANAGAVSLSAVGSSGVLAAAIYDPARPPSRETQLYAPIPGHMGGNGHHHYLHKGGGGGGGGFYHGVGARYAFDDDGRLDRIWAAAPPPPNNEDAVEAAAPVPADAAVPESPRGGGATTTTTGDEELEPRQRKLDRRGRGLGRADAKARWRDLELRARVLLSSSGTENHNNGTNGERSSRRGGATLAECLEVLREAESLPQSFAEVCAQADGAASLRAALVDVRQEVDAVRALSARARDCACRGSSVVFSRGYNALGLAYQGSKFHQRLAEAEEDLLSDKEVSLSSEVGATDAPSPVPETDPAKDAEDVLRGLESSRIFDEAAHAGLSATLAAGHSWTARARAVCGASGTRRKAPSPSNAGPAPTPTELAALAIAGAATPFVDGDLVKRVETLAEWTASFDRTARDALAARPRNAAVYKTLFDLRRKLARGVGKSAADSVALETRRELDDVCGRAETWLGDSTRVVAEPRRATLAALRRLVSAGTALNVDATLLSKLVALADKSIAWTRAAAKVLGGGVAPSDDTLGDLHHQAIALSLPPIARRAVARERALRQWRLEARALLSACLDAPPRTVDDSDDDLHKNNNSTTTTTTTTTLPSKAAPAAKSYSKAPSMAKVRRHLEALDASDDDDYSNDDGGALGLRKANNARDAEARRLATYDPEIDASLAAIAAASAARALEPPSAQAVELRRLLGGADAWAARAKVAAKADGAEASLGLLVQLIEEGRNLRVEVSPLVRPLVALQKRVVVWLDSTKTARRALALLDTTPANLVASISTDGDAVDDDDGPVGLDQVSVVAGKAKRIAVSVDEIAQMRMFAARARAWRGRHRELCGNFSSPPSGGPAANPDNVPLKTTASSKTASAATSSSSSSKGTAAAQVQSTTATSLSRLDAAFATLSRFVDVDSERRGIVDRGDAVKESLAVASDLVATVGLSAAASQAAFDADRRLPDDATDRLDLLKKALDETASSVACAKLQASLRLNRWCARVRSIASPLDANDNPAARGALGADDLAACRDDRDRVRVDDVGEVWHERVFEKWSLVFDDLSTRYGALHSWQRRCFDLAHSKRPTMDDLRAAIKDAPRYLATTTTTPDAPGPTTTTTHGEGDDDLTTIKKRLEWLEAAELALRGMGQKKKLDLRAIEGLAKRAAPIRLSDCDDAKLLRAEARKARDWLGAVKRTGIERGEASIAELRKLVAAVRTIRVDLSDDVDVLVQASRATCVCAAPADGQMLDCPSCHVSFHASCLFFAEDAAPATSSVDASILSTSSSSVSQSQSAAAAAPASLPPPPTTTTVLSSSSSSAAAAAAAVVVADGVAATSMLDASSSSVGQPLPKRRRVATAAAAENSASDPTTGAHKTRVRARDDANRKRKGASAIPQKKALDVERCPRCQLRRCAAAEARAAAELLKLIRRDDGTPLGHAAPGSPAAAALVSAAQAFGAVTEESVDGVSAQSSMGSDHGDVTHGIAKLESAAAALSKSAHQNDHARRRCLLQKSPRVSTIDALIAQPVDESFGEAEFRRTITKHLSACATGARDLVKQLRICIAATTPRDPRTKAKKERRVD</sequence>
<evidence type="ECO:0000256" key="2">
    <source>
        <dbReference type="ARBA" id="ARBA00022525"/>
    </source>
</evidence>
<comment type="subcellular location">
    <subcellularLocation>
        <location evidence="1">Secreted</location>
    </subcellularLocation>
</comment>
<evidence type="ECO:0000313" key="4">
    <source>
        <dbReference type="EMBL" id="KAJ8614550.1"/>
    </source>
</evidence>
<evidence type="ECO:0000256" key="3">
    <source>
        <dbReference type="SAM" id="MobiDB-lite"/>
    </source>
</evidence>
<organism evidence="4 5">
    <name type="scientific">Chrysophaeum taylorii</name>
    <dbReference type="NCBI Taxonomy" id="2483200"/>
    <lineage>
        <taxon>Eukaryota</taxon>
        <taxon>Sar</taxon>
        <taxon>Stramenopiles</taxon>
        <taxon>Ochrophyta</taxon>
        <taxon>Pelagophyceae</taxon>
        <taxon>Pelagomonadales</taxon>
        <taxon>Pelagomonadaceae</taxon>
        <taxon>Chrysophaeum</taxon>
    </lineage>
</organism>
<feature type="region of interest" description="Disordered" evidence="3">
    <location>
        <begin position="1074"/>
        <end position="1115"/>
    </location>
</feature>
<feature type="region of interest" description="Disordered" evidence="3">
    <location>
        <begin position="1327"/>
        <end position="1347"/>
    </location>
</feature>
<protein>
    <submittedName>
        <fullName evidence="4">Uncharacterized protein</fullName>
    </submittedName>
</protein>
<feature type="region of interest" description="Disordered" evidence="3">
    <location>
        <begin position="1561"/>
        <end position="1615"/>
    </location>
</feature>
<dbReference type="EMBL" id="JAQMWT010000005">
    <property type="protein sequence ID" value="KAJ8614550.1"/>
    <property type="molecule type" value="Genomic_DNA"/>
</dbReference>
<name>A0AAD7UPA6_9STRA</name>
<feature type="compositionally biased region" description="Low complexity" evidence="3">
    <location>
        <begin position="827"/>
        <end position="853"/>
    </location>
</feature>
<dbReference type="SUPFAM" id="SSF57903">
    <property type="entry name" value="FYVE/PHD zinc finger"/>
    <property type="match status" value="1"/>
</dbReference>
<feature type="non-terminal residue" evidence="4">
    <location>
        <position position="1"/>
    </location>
</feature>
<keyword evidence="2" id="KW-0964">Secreted</keyword>
<comment type="caution">
    <text evidence="4">The sequence shown here is derived from an EMBL/GenBank/DDBJ whole genome shotgun (WGS) entry which is preliminary data.</text>
</comment>
<feature type="compositionally biased region" description="Low complexity" evidence="3">
    <location>
        <begin position="1093"/>
        <end position="1115"/>
    </location>
</feature>
<feature type="region of interest" description="Disordered" evidence="3">
    <location>
        <begin position="520"/>
        <end position="545"/>
    </location>
</feature>
<dbReference type="Proteomes" id="UP001230188">
    <property type="component" value="Unassembled WGS sequence"/>
</dbReference>
<dbReference type="PANTHER" id="PTHR47246:SF1">
    <property type="entry name" value="MUCIN-19"/>
    <property type="match status" value="1"/>
</dbReference>
<dbReference type="InterPro" id="IPR011011">
    <property type="entry name" value="Znf_FYVE_PHD"/>
</dbReference>
<feature type="compositionally biased region" description="Low complexity" evidence="3">
    <location>
        <begin position="144"/>
        <end position="154"/>
    </location>
</feature>
<proteinExistence type="predicted"/>
<evidence type="ECO:0000256" key="1">
    <source>
        <dbReference type="ARBA" id="ARBA00004613"/>
    </source>
</evidence>
<dbReference type="PANTHER" id="PTHR47246">
    <property type="entry name" value="MUCIN-19"/>
    <property type="match status" value="1"/>
</dbReference>
<feature type="compositionally biased region" description="Low complexity" evidence="3">
    <location>
        <begin position="1076"/>
        <end position="1085"/>
    </location>
</feature>
<keyword evidence="5" id="KW-1185">Reference proteome</keyword>
<feature type="region of interest" description="Disordered" evidence="3">
    <location>
        <begin position="345"/>
        <end position="383"/>
    </location>
</feature>
<reference evidence="4" key="1">
    <citation type="submission" date="2023-01" db="EMBL/GenBank/DDBJ databases">
        <title>Metagenome sequencing of chrysophaentin producing Chrysophaeum taylorii.</title>
        <authorList>
            <person name="Davison J."/>
            <person name="Bewley C."/>
        </authorList>
    </citation>
    <scope>NUCLEOTIDE SEQUENCE</scope>
    <source>
        <strain evidence="4">NIES-1699</strain>
    </source>
</reference>
<feature type="region of interest" description="Disordered" evidence="3">
    <location>
        <begin position="144"/>
        <end position="176"/>
    </location>
</feature>
<evidence type="ECO:0000313" key="5">
    <source>
        <dbReference type="Proteomes" id="UP001230188"/>
    </source>
</evidence>
<feature type="region of interest" description="Disordered" evidence="3">
    <location>
        <begin position="1"/>
        <end position="117"/>
    </location>
</feature>
<feature type="region of interest" description="Disordered" evidence="3">
    <location>
        <begin position="813"/>
        <end position="853"/>
    </location>
</feature>
<dbReference type="GO" id="GO:0005576">
    <property type="term" value="C:extracellular region"/>
    <property type="evidence" value="ECO:0007669"/>
    <property type="project" value="UniProtKB-SubCell"/>
</dbReference>
<feature type="compositionally biased region" description="Low complexity" evidence="3">
    <location>
        <begin position="1327"/>
        <end position="1343"/>
    </location>
</feature>
<gene>
    <name evidence="4" type="ORF">CTAYLR_000867</name>
</gene>